<feature type="compositionally biased region" description="Polar residues" evidence="1">
    <location>
        <begin position="139"/>
        <end position="156"/>
    </location>
</feature>
<sequence>MASAGGSKKDRNRGPSKAAQKDASRRHKALERQIEKSMQMAEKQPLQAETPGAPMPLDLSRSSHPRRAPAPTPPRREATPRRPPTATFTPTAAGLRQEEPLPQEMSQDLKAWIELAISRGIAVGVQQSLAARRERPESDSNSVRSLGESYVSQIPVQTGGDPPSPGQSHTDLREGEDDEFMDQIGVHSDQDTQVEEPLEQPMSDDEEHLRPDQPSFTGLFKPQVFKSLLFKARTIARLDKQIPDSQQSVREESEDLIFSQPTTEVDVIPVPKMFEDLLNKQ</sequence>
<evidence type="ECO:0000313" key="2">
    <source>
        <dbReference type="EMBL" id="LAA88708.1"/>
    </source>
</evidence>
<feature type="compositionally biased region" description="Low complexity" evidence="1">
    <location>
        <begin position="84"/>
        <end position="93"/>
    </location>
</feature>
<evidence type="ECO:0000256" key="1">
    <source>
        <dbReference type="SAM" id="MobiDB-lite"/>
    </source>
</evidence>
<dbReference type="EMBL" id="IACK01136755">
    <property type="protein sequence ID" value="LAA88719.1"/>
    <property type="molecule type" value="Transcribed_RNA"/>
</dbReference>
<reference evidence="2" key="2">
    <citation type="submission" date="2017-11" db="EMBL/GenBank/DDBJ databases">
        <title>Coralsnake Venomics: Analyses of Venom Gland Transcriptomes and Proteomes of Six Brazilian Taxa.</title>
        <authorList>
            <person name="Aird S.D."/>
            <person name="Jorge da Silva N."/>
            <person name="Qiu L."/>
            <person name="Villar-Briones A."/>
            <person name="Aparecida-Saddi V."/>
            <person name="Campos-Telles M.P."/>
            <person name="Grau M."/>
            <person name="Mikheyev A.S."/>
        </authorList>
    </citation>
    <scope>NUCLEOTIDE SEQUENCE</scope>
    <source>
        <tissue evidence="2">Venom_gland</tissue>
    </source>
</reference>
<feature type="compositionally biased region" description="Basic and acidic residues" evidence="1">
    <location>
        <begin position="7"/>
        <end position="23"/>
    </location>
</feature>
<name>A0A2D4IWT4_MICLE</name>
<dbReference type="EMBL" id="IACK01136751">
    <property type="protein sequence ID" value="LAA88708.1"/>
    <property type="molecule type" value="Transcribed_RNA"/>
</dbReference>
<protein>
    <submittedName>
        <fullName evidence="2">Uncharacterized protein</fullName>
    </submittedName>
</protein>
<reference evidence="2" key="1">
    <citation type="submission" date="2017-07" db="EMBL/GenBank/DDBJ databases">
        <authorList>
            <person name="Mikheyev A."/>
            <person name="Grau M."/>
        </authorList>
    </citation>
    <scope>NUCLEOTIDE SEQUENCE</scope>
    <source>
        <tissue evidence="2">Venom_gland</tissue>
    </source>
</reference>
<accession>A0A2D4IWT4</accession>
<feature type="region of interest" description="Disordered" evidence="1">
    <location>
        <begin position="1"/>
        <end position="103"/>
    </location>
</feature>
<dbReference type="AlphaFoldDB" id="A0A2D4IWT4"/>
<feature type="compositionally biased region" description="Acidic residues" evidence="1">
    <location>
        <begin position="192"/>
        <end position="206"/>
    </location>
</feature>
<feature type="region of interest" description="Disordered" evidence="1">
    <location>
        <begin position="127"/>
        <end position="217"/>
    </location>
</feature>
<proteinExistence type="predicted"/>
<organism evidence="2">
    <name type="scientific">Micrurus lemniscatus lemniscatus</name>
    <dbReference type="NCBI Taxonomy" id="129467"/>
    <lineage>
        <taxon>Eukaryota</taxon>
        <taxon>Metazoa</taxon>
        <taxon>Chordata</taxon>
        <taxon>Craniata</taxon>
        <taxon>Vertebrata</taxon>
        <taxon>Euteleostomi</taxon>
        <taxon>Lepidosauria</taxon>
        <taxon>Squamata</taxon>
        <taxon>Bifurcata</taxon>
        <taxon>Unidentata</taxon>
        <taxon>Episquamata</taxon>
        <taxon>Toxicofera</taxon>
        <taxon>Serpentes</taxon>
        <taxon>Colubroidea</taxon>
        <taxon>Elapidae</taxon>
        <taxon>Elapinae</taxon>
        <taxon>Micrurus</taxon>
    </lineage>
</organism>